<name>A0ABP4GUZ3_9PSEU</name>
<dbReference type="EMBL" id="BAAALN010000005">
    <property type="protein sequence ID" value="GAA1235503.1"/>
    <property type="molecule type" value="Genomic_DNA"/>
</dbReference>
<organism evidence="2 3">
    <name type="scientific">Prauserella halophila</name>
    <dbReference type="NCBI Taxonomy" id="185641"/>
    <lineage>
        <taxon>Bacteria</taxon>
        <taxon>Bacillati</taxon>
        <taxon>Actinomycetota</taxon>
        <taxon>Actinomycetes</taxon>
        <taxon>Pseudonocardiales</taxon>
        <taxon>Pseudonocardiaceae</taxon>
        <taxon>Prauserella</taxon>
    </lineage>
</organism>
<feature type="region of interest" description="Disordered" evidence="1">
    <location>
        <begin position="92"/>
        <end position="134"/>
    </location>
</feature>
<accession>A0ABP4GUZ3</accession>
<protein>
    <submittedName>
        <fullName evidence="2">DivIVA domain-containing protein</fullName>
    </submittedName>
</protein>
<comment type="caution">
    <text evidence="2">The sequence shown here is derived from an EMBL/GenBank/DDBJ whole genome shotgun (WGS) entry which is preliminary data.</text>
</comment>
<dbReference type="NCBIfam" id="TIGR03544">
    <property type="entry name" value="DivI1A_domain"/>
    <property type="match status" value="2"/>
</dbReference>
<proteinExistence type="predicted"/>
<reference evidence="3" key="1">
    <citation type="journal article" date="2019" name="Int. J. Syst. Evol. Microbiol.">
        <title>The Global Catalogue of Microorganisms (GCM) 10K type strain sequencing project: providing services to taxonomists for standard genome sequencing and annotation.</title>
        <authorList>
            <consortium name="The Broad Institute Genomics Platform"/>
            <consortium name="The Broad Institute Genome Sequencing Center for Infectious Disease"/>
            <person name="Wu L."/>
            <person name="Ma J."/>
        </authorList>
    </citation>
    <scope>NUCLEOTIDE SEQUENCE [LARGE SCALE GENOMIC DNA]</scope>
    <source>
        <strain evidence="3">JCM 13023</strain>
    </source>
</reference>
<gene>
    <name evidence="2" type="ORF">GCM10009676_19300</name>
</gene>
<evidence type="ECO:0000313" key="2">
    <source>
        <dbReference type="EMBL" id="GAA1235503.1"/>
    </source>
</evidence>
<sequence length="134" mass="14402">MEVQVMAITADEARTIAFPDSGFGRRGYAKHEVDALIDRIARTLSHEDDLTAAEVHHVQFGRPPIGKRGYDEKSVDEFLDTAEDTLLARTGVTGSTHHVPTARTDSPAVSDVPTADIPVVNLPAADSVPERADG</sequence>
<dbReference type="Proteomes" id="UP001500653">
    <property type="component" value="Unassembled WGS sequence"/>
</dbReference>
<dbReference type="InterPro" id="IPR019933">
    <property type="entry name" value="DivIVA_domain"/>
</dbReference>
<keyword evidence="3" id="KW-1185">Reference proteome</keyword>
<dbReference type="Gene3D" id="6.10.250.660">
    <property type="match status" value="2"/>
</dbReference>
<evidence type="ECO:0000313" key="3">
    <source>
        <dbReference type="Proteomes" id="UP001500653"/>
    </source>
</evidence>
<evidence type="ECO:0000256" key="1">
    <source>
        <dbReference type="SAM" id="MobiDB-lite"/>
    </source>
</evidence>